<keyword evidence="2" id="KW-0812">Transmembrane</keyword>
<reference evidence="3 4" key="1">
    <citation type="submission" date="2019-08" db="EMBL/GenBank/DDBJ databases">
        <title>Actinomadura sp. nov. CYP1-5 isolated from mountain soil.</title>
        <authorList>
            <person name="Songsumanus A."/>
            <person name="Kuncharoen N."/>
            <person name="Kudo T."/>
            <person name="Yuki M."/>
            <person name="Igarashi Y."/>
            <person name="Tanasupawat S."/>
        </authorList>
    </citation>
    <scope>NUCLEOTIDE SEQUENCE [LARGE SCALE GENOMIC DNA]</scope>
    <source>
        <strain evidence="3 4">JCM 14158</strain>
    </source>
</reference>
<keyword evidence="4" id="KW-1185">Reference proteome</keyword>
<name>A0A5D0N1Z5_9ACTN</name>
<keyword evidence="2" id="KW-0472">Membrane</keyword>
<protein>
    <recommendedName>
        <fullName evidence="5">DUF2637 domain-containing protein</fullName>
    </recommendedName>
</protein>
<feature type="compositionally biased region" description="Basic and acidic residues" evidence="1">
    <location>
        <begin position="330"/>
        <end position="350"/>
    </location>
</feature>
<accession>A0A5D0N1Z5</accession>
<organism evidence="3 4">
    <name type="scientific">Actinomadura chibensis</name>
    <dbReference type="NCBI Taxonomy" id="392828"/>
    <lineage>
        <taxon>Bacteria</taxon>
        <taxon>Bacillati</taxon>
        <taxon>Actinomycetota</taxon>
        <taxon>Actinomycetes</taxon>
        <taxon>Streptosporangiales</taxon>
        <taxon>Thermomonosporaceae</taxon>
        <taxon>Actinomadura</taxon>
    </lineage>
</organism>
<evidence type="ECO:0000313" key="3">
    <source>
        <dbReference type="EMBL" id="TYB38409.1"/>
    </source>
</evidence>
<dbReference type="STRING" id="1220554.GCA_001552135_03808"/>
<feature type="transmembrane region" description="Helical" evidence="2">
    <location>
        <begin position="229"/>
        <end position="251"/>
    </location>
</feature>
<dbReference type="EMBL" id="VSFG01000016">
    <property type="protein sequence ID" value="TYB38409.1"/>
    <property type="molecule type" value="Genomic_DNA"/>
</dbReference>
<evidence type="ECO:0000256" key="2">
    <source>
        <dbReference type="SAM" id="Phobius"/>
    </source>
</evidence>
<feature type="transmembrane region" description="Helical" evidence="2">
    <location>
        <begin position="160"/>
        <end position="178"/>
    </location>
</feature>
<feature type="transmembrane region" description="Helical" evidence="2">
    <location>
        <begin position="199"/>
        <end position="217"/>
    </location>
</feature>
<feature type="region of interest" description="Disordered" evidence="1">
    <location>
        <begin position="317"/>
        <end position="389"/>
    </location>
</feature>
<dbReference type="RefSeq" id="WP_148344832.1">
    <property type="nucleotide sequence ID" value="NZ_VSFG01000016.1"/>
</dbReference>
<gene>
    <name evidence="3" type="ORF">FXF69_41460</name>
</gene>
<dbReference type="AlphaFoldDB" id="A0A5D0N1Z5"/>
<dbReference type="Proteomes" id="UP000323380">
    <property type="component" value="Unassembled WGS sequence"/>
</dbReference>
<evidence type="ECO:0000256" key="1">
    <source>
        <dbReference type="SAM" id="MobiDB-lite"/>
    </source>
</evidence>
<evidence type="ECO:0000313" key="4">
    <source>
        <dbReference type="Proteomes" id="UP000323380"/>
    </source>
</evidence>
<feature type="transmembrane region" description="Helical" evidence="2">
    <location>
        <begin position="122"/>
        <end position="140"/>
    </location>
</feature>
<sequence>MTARILSGRRQAEDEALPEVQVPEELARELARRRELADARRADELARARAEAGHGRARADVAEETRLAELARAEREADVQADAELARMFREFRANGARTRVRADMARSGEARALRLEWLRRLNLRVLVPVLVGFGVWSTTGVQQGAARLMAVDSGSPVWWALWGLEALLIGAVCWIIIARARLSASGGELAASAERIGIGCLTTSVFLNLIAAVPVGDGPHMSGWAVPGAMFAHALGPVGAAVTAHLIGVIDRSISSADPWRDADGSPVPRLAEMDLSVPPVPVPVPAFAAASGAASEVRPAVVWPVLRGDRVGLPLVARPQPVGPVESSGRDASRTRADRGGERPRQDGAEASGGPSANRGEVRPNRGVRVPPTARRRASANRSRTDEELSARLAELVESGELEPVSVRAVERTLGVGRDRAKRVLELAGLGGSLTPGSAVESGDQGDRALTVLAGGAR</sequence>
<keyword evidence="2" id="KW-1133">Transmembrane helix</keyword>
<proteinExistence type="predicted"/>
<comment type="caution">
    <text evidence="3">The sequence shown here is derived from an EMBL/GenBank/DDBJ whole genome shotgun (WGS) entry which is preliminary data.</text>
</comment>
<evidence type="ECO:0008006" key="5">
    <source>
        <dbReference type="Google" id="ProtNLM"/>
    </source>
</evidence>